<dbReference type="AlphaFoldDB" id="A0A0A7EE61"/>
<dbReference type="KEGG" id="pseo:OM33_06450"/>
<dbReference type="STRING" id="1348114.OM33_06450"/>
<dbReference type="GO" id="GO:0016020">
    <property type="term" value="C:membrane"/>
    <property type="evidence" value="ECO:0007669"/>
    <property type="project" value="TreeGrafter"/>
</dbReference>
<name>A0A0A7EE61_9GAMM</name>
<dbReference type="InterPro" id="IPR029058">
    <property type="entry name" value="AB_hydrolase_fold"/>
</dbReference>
<dbReference type="PANTHER" id="PTHR43798">
    <property type="entry name" value="MONOACYLGLYCEROL LIPASE"/>
    <property type="match status" value="1"/>
</dbReference>
<dbReference type="Pfam" id="PF12146">
    <property type="entry name" value="Hydrolase_4"/>
    <property type="match status" value="1"/>
</dbReference>
<feature type="domain" description="Serine aminopeptidase S33" evidence="1">
    <location>
        <begin position="83"/>
        <end position="175"/>
    </location>
</feature>
<proteinExistence type="predicted"/>
<sequence>MSSKIYFSSSAKRKPLSYYLIKAASTSALKVAPKFAFKQTRKLLLTPAKNRKRNALSPQFSSQKLATPDGELHLLSIGSGPEVIFTHGWSGSSQQFLPLMEKVATSGYRAIAFDHYAHGDSDGKFANLPLFIKGLKSVIASFDKPKALISHSMGTIAALNVSKDIPHFLIAPTFGFYDSFEARILNTGIHKSLFSGVLKSVESEHKMRFGEILPEQHITGHTHPIHIIHDQKDRFAQFDLTREQALKHSHIKLKAVNNLGHGRIINSDETWQFIKESLLAKRD</sequence>
<dbReference type="HOGENOM" id="CLU_072027_1_0_6"/>
<dbReference type="eggNOG" id="COG1073">
    <property type="taxonomic scope" value="Bacteria"/>
</dbReference>
<organism evidence="2 3">
    <name type="scientific">Pseudoalteromonas piratica</name>
    <dbReference type="NCBI Taxonomy" id="1348114"/>
    <lineage>
        <taxon>Bacteria</taxon>
        <taxon>Pseudomonadati</taxon>
        <taxon>Pseudomonadota</taxon>
        <taxon>Gammaproteobacteria</taxon>
        <taxon>Alteromonadales</taxon>
        <taxon>Pseudoalteromonadaceae</taxon>
        <taxon>Pseudoalteromonas</taxon>
    </lineage>
</organism>
<dbReference type="RefSeq" id="WP_038640155.1">
    <property type="nucleotide sequence ID" value="NZ_CP009888.1"/>
</dbReference>
<dbReference type="InterPro" id="IPR022742">
    <property type="entry name" value="Hydrolase_4"/>
</dbReference>
<dbReference type="EMBL" id="CP009888">
    <property type="protein sequence ID" value="AIY64828.1"/>
    <property type="molecule type" value="Genomic_DNA"/>
</dbReference>
<dbReference type="InterPro" id="IPR050266">
    <property type="entry name" value="AB_hydrolase_sf"/>
</dbReference>
<evidence type="ECO:0000259" key="1">
    <source>
        <dbReference type="Pfam" id="PF12146"/>
    </source>
</evidence>
<keyword evidence="3" id="KW-1185">Reference proteome</keyword>
<dbReference type="Gene3D" id="3.40.50.1820">
    <property type="entry name" value="alpha/beta hydrolase"/>
    <property type="match status" value="1"/>
</dbReference>
<gene>
    <name evidence="2" type="ORF">OM33_06450</name>
</gene>
<dbReference type="OrthoDB" id="9785847at2"/>
<dbReference type="SUPFAM" id="SSF53474">
    <property type="entry name" value="alpha/beta-Hydrolases"/>
    <property type="match status" value="1"/>
</dbReference>
<reference evidence="2 3" key="1">
    <citation type="submission" date="2014-11" db="EMBL/GenBank/DDBJ databases">
        <title>Complete Genome Sequence of Pseudoalteromonas sp. Strain OCN003 Isolated from Kaneohe Bay, Oahu, Hawaii.</title>
        <authorList>
            <person name="Beurmann S."/>
            <person name="Videau P."/>
            <person name="Ushijima B."/>
            <person name="Smith A.M."/>
            <person name="Aeby G.S."/>
            <person name="Callahan S.M."/>
            <person name="Belcaid M."/>
        </authorList>
    </citation>
    <scope>NUCLEOTIDE SEQUENCE [LARGE SCALE GENOMIC DNA]</scope>
    <source>
        <strain evidence="2 3">OCN003</strain>
    </source>
</reference>
<evidence type="ECO:0000313" key="2">
    <source>
        <dbReference type="EMBL" id="AIY64828.1"/>
    </source>
</evidence>
<dbReference type="Proteomes" id="UP000030341">
    <property type="component" value="Chromosome 1"/>
</dbReference>
<protein>
    <submittedName>
        <fullName evidence="2">Esterase</fullName>
    </submittedName>
</protein>
<accession>A0A0A7EE61</accession>
<dbReference type="PANTHER" id="PTHR43798:SF33">
    <property type="entry name" value="HYDROLASE, PUTATIVE (AFU_ORTHOLOGUE AFUA_2G14860)-RELATED"/>
    <property type="match status" value="1"/>
</dbReference>
<evidence type="ECO:0000313" key="3">
    <source>
        <dbReference type="Proteomes" id="UP000030341"/>
    </source>
</evidence>